<accession>A0A1Y2IFU1</accession>
<name>A0A1Y2IFU1_TRAC3</name>
<reference evidence="2 3" key="1">
    <citation type="journal article" date="2015" name="Biotechnol. Biofuels">
        <title>Enhanced degradation of softwood versus hardwood by the white-rot fungus Pycnoporus coccineus.</title>
        <authorList>
            <person name="Couturier M."/>
            <person name="Navarro D."/>
            <person name="Chevret D."/>
            <person name="Henrissat B."/>
            <person name="Piumi F."/>
            <person name="Ruiz-Duenas F.J."/>
            <person name="Martinez A.T."/>
            <person name="Grigoriev I.V."/>
            <person name="Riley R."/>
            <person name="Lipzen A."/>
            <person name="Berrin J.G."/>
            <person name="Master E.R."/>
            <person name="Rosso M.N."/>
        </authorList>
    </citation>
    <scope>NUCLEOTIDE SEQUENCE [LARGE SCALE GENOMIC DNA]</scope>
    <source>
        <strain evidence="2 3">BRFM310</strain>
    </source>
</reference>
<evidence type="ECO:0000313" key="2">
    <source>
        <dbReference type="EMBL" id="OSC98771.1"/>
    </source>
</evidence>
<keyword evidence="3" id="KW-1185">Reference proteome</keyword>
<protein>
    <submittedName>
        <fullName evidence="2">Uncharacterized protein</fullName>
    </submittedName>
</protein>
<dbReference type="EMBL" id="KZ084134">
    <property type="protein sequence ID" value="OSC98771.1"/>
    <property type="molecule type" value="Genomic_DNA"/>
</dbReference>
<dbReference type="Proteomes" id="UP000193067">
    <property type="component" value="Unassembled WGS sequence"/>
</dbReference>
<dbReference type="AlphaFoldDB" id="A0A1Y2IFU1"/>
<sequence length="117" mass="13023">MSESGGILGVPRAELRILRYRTRQRLPLTSTTSCESHSLRKSARPQALDAHLTPPDGPLKRAVRDSPSVAAKRDSVNAGIRNRLWSREVPQVAPSGCYDAATTIEQRRQRSAHRLKQ</sequence>
<evidence type="ECO:0000313" key="3">
    <source>
        <dbReference type="Proteomes" id="UP000193067"/>
    </source>
</evidence>
<proteinExistence type="predicted"/>
<organism evidence="2 3">
    <name type="scientific">Trametes coccinea (strain BRFM310)</name>
    <name type="common">Pycnoporus coccineus</name>
    <dbReference type="NCBI Taxonomy" id="1353009"/>
    <lineage>
        <taxon>Eukaryota</taxon>
        <taxon>Fungi</taxon>
        <taxon>Dikarya</taxon>
        <taxon>Basidiomycota</taxon>
        <taxon>Agaricomycotina</taxon>
        <taxon>Agaricomycetes</taxon>
        <taxon>Polyporales</taxon>
        <taxon>Polyporaceae</taxon>
        <taxon>Trametes</taxon>
    </lineage>
</organism>
<gene>
    <name evidence="2" type="ORF">PYCCODRAFT_1438924</name>
</gene>
<feature type="region of interest" description="Disordered" evidence="1">
    <location>
        <begin position="29"/>
        <end position="74"/>
    </location>
</feature>
<evidence type="ECO:0000256" key="1">
    <source>
        <dbReference type="SAM" id="MobiDB-lite"/>
    </source>
</evidence>